<feature type="transmembrane region" description="Helical" evidence="5">
    <location>
        <begin position="172"/>
        <end position="190"/>
    </location>
</feature>
<feature type="transmembrane region" description="Helical" evidence="5">
    <location>
        <begin position="270"/>
        <end position="289"/>
    </location>
</feature>
<keyword evidence="8" id="KW-1185">Reference proteome</keyword>
<feature type="transmembrane region" description="Helical" evidence="5">
    <location>
        <begin position="202"/>
        <end position="223"/>
    </location>
</feature>
<dbReference type="Pfam" id="PF00892">
    <property type="entry name" value="EamA"/>
    <property type="match status" value="1"/>
</dbReference>
<dbReference type="InterPro" id="IPR037185">
    <property type="entry name" value="EmrE-like"/>
</dbReference>
<dbReference type="Proteomes" id="UP001295684">
    <property type="component" value="Unassembled WGS sequence"/>
</dbReference>
<evidence type="ECO:0000256" key="2">
    <source>
        <dbReference type="ARBA" id="ARBA00022692"/>
    </source>
</evidence>
<feature type="domain" description="EamA" evidence="6">
    <location>
        <begin position="50"/>
        <end position="186"/>
    </location>
</feature>
<evidence type="ECO:0000313" key="7">
    <source>
        <dbReference type="EMBL" id="CAI2373258.1"/>
    </source>
</evidence>
<dbReference type="PANTHER" id="PTHR22911:SF6">
    <property type="entry name" value="SOLUTE CARRIER FAMILY 35 MEMBER G1"/>
    <property type="match status" value="1"/>
</dbReference>
<comment type="subcellular location">
    <subcellularLocation>
        <location evidence="1">Membrane</location>
        <topology evidence="1">Multi-pass membrane protein</topology>
    </subcellularLocation>
</comment>
<comment type="caution">
    <text evidence="7">The sequence shown here is derived from an EMBL/GenBank/DDBJ whole genome shotgun (WGS) entry which is preliminary data.</text>
</comment>
<feature type="transmembrane region" description="Helical" evidence="5">
    <location>
        <begin position="114"/>
        <end position="134"/>
    </location>
</feature>
<evidence type="ECO:0000256" key="3">
    <source>
        <dbReference type="ARBA" id="ARBA00022989"/>
    </source>
</evidence>
<name>A0AAD1XIE2_EUPCR</name>
<gene>
    <name evidence="7" type="ORF">ECRASSUSDP1_LOCUS14599</name>
</gene>
<feature type="transmembrane region" description="Helical" evidence="5">
    <location>
        <begin position="296"/>
        <end position="317"/>
    </location>
</feature>
<keyword evidence="2 5" id="KW-0812">Transmembrane</keyword>
<feature type="transmembrane region" description="Helical" evidence="5">
    <location>
        <begin position="146"/>
        <end position="163"/>
    </location>
</feature>
<feature type="transmembrane region" description="Helical" evidence="5">
    <location>
        <begin position="85"/>
        <end position="102"/>
    </location>
</feature>
<dbReference type="AlphaFoldDB" id="A0AAD1XIE2"/>
<evidence type="ECO:0000256" key="4">
    <source>
        <dbReference type="ARBA" id="ARBA00023136"/>
    </source>
</evidence>
<protein>
    <recommendedName>
        <fullName evidence="6">EamA domain-containing protein</fullName>
    </recommendedName>
</protein>
<dbReference type="PANTHER" id="PTHR22911">
    <property type="entry name" value="ACYL-MALONYL CONDENSING ENZYME-RELATED"/>
    <property type="match status" value="1"/>
</dbReference>
<reference evidence="7" key="1">
    <citation type="submission" date="2023-07" db="EMBL/GenBank/DDBJ databases">
        <authorList>
            <consortium name="AG Swart"/>
            <person name="Singh M."/>
            <person name="Singh A."/>
            <person name="Seah K."/>
            <person name="Emmerich C."/>
        </authorList>
    </citation>
    <scope>NUCLEOTIDE SEQUENCE</scope>
    <source>
        <strain evidence="7">DP1</strain>
    </source>
</reference>
<accession>A0AAD1XIE2</accession>
<feature type="transmembrane region" description="Helical" evidence="5">
    <location>
        <begin position="323"/>
        <end position="341"/>
    </location>
</feature>
<sequence>MDQESKKHLIQDIKPRKKSHHVESFSIEDSLIVSVEVDSENEISKADRIKALLLMSISAFCFMLTISLCKYGYLINEKMNGMDYLLFRGTILMFFATLETLYRKVNVFRVPREIYVSVIFRYLTGLVGMALYFYAIKYLPMSQSNVILSISPLITAILAYFLLSEILVGRDILCLIGAFGGAVVVNVSRIGEKGVSESENNYLKGILLIMVSIIFRSTAPVAIRQMSKYVSSIYSPFYFALGLFSHSVFLLTFCRSYLNYEYYNLKTIMLFSGSAFSNYIAQSLMSIAYNYEKATVLAPFSYLVTCGLLLIDCLLFGYDFNIVYFLGFTMILVCVLSPLLFKISKK</sequence>
<dbReference type="InterPro" id="IPR000620">
    <property type="entry name" value="EamA_dom"/>
</dbReference>
<evidence type="ECO:0000313" key="8">
    <source>
        <dbReference type="Proteomes" id="UP001295684"/>
    </source>
</evidence>
<evidence type="ECO:0000256" key="5">
    <source>
        <dbReference type="SAM" id="Phobius"/>
    </source>
</evidence>
<proteinExistence type="predicted"/>
<dbReference type="SUPFAM" id="SSF103481">
    <property type="entry name" value="Multidrug resistance efflux transporter EmrE"/>
    <property type="match status" value="2"/>
</dbReference>
<dbReference type="EMBL" id="CAMPGE010014596">
    <property type="protein sequence ID" value="CAI2373258.1"/>
    <property type="molecule type" value="Genomic_DNA"/>
</dbReference>
<keyword evidence="4 5" id="KW-0472">Membrane</keyword>
<evidence type="ECO:0000259" key="6">
    <source>
        <dbReference type="Pfam" id="PF00892"/>
    </source>
</evidence>
<evidence type="ECO:0000256" key="1">
    <source>
        <dbReference type="ARBA" id="ARBA00004141"/>
    </source>
</evidence>
<keyword evidence="3 5" id="KW-1133">Transmembrane helix</keyword>
<organism evidence="7 8">
    <name type="scientific">Euplotes crassus</name>
    <dbReference type="NCBI Taxonomy" id="5936"/>
    <lineage>
        <taxon>Eukaryota</taxon>
        <taxon>Sar</taxon>
        <taxon>Alveolata</taxon>
        <taxon>Ciliophora</taxon>
        <taxon>Intramacronucleata</taxon>
        <taxon>Spirotrichea</taxon>
        <taxon>Hypotrichia</taxon>
        <taxon>Euplotida</taxon>
        <taxon>Euplotidae</taxon>
        <taxon>Moneuplotes</taxon>
    </lineage>
</organism>
<dbReference type="GO" id="GO:0016020">
    <property type="term" value="C:membrane"/>
    <property type="evidence" value="ECO:0007669"/>
    <property type="project" value="UniProtKB-SubCell"/>
</dbReference>
<feature type="transmembrane region" description="Helical" evidence="5">
    <location>
        <begin position="51"/>
        <end position="73"/>
    </location>
</feature>
<feature type="transmembrane region" description="Helical" evidence="5">
    <location>
        <begin position="235"/>
        <end position="258"/>
    </location>
</feature>